<sequence>MAASGIGPEVCRVGSDGVACMRTVSYYPFGLNAYILALNLNEIQPPLAPFGPPRVYYAPGTLPRWALHNARDFTPESAKRPTEVSTTWGGALSELV</sequence>
<proteinExistence type="predicted"/>
<accession>A0A7R9FNT4</accession>
<gene>
    <name evidence="2" type="ORF">TTEB3V08_LOCUS4014</name>
</gene>
<dbReference type="EMBL" id="OE001091">
    <property type="protein sequence ID" value="CAD7455968.1"/>
    <property type="molecule type" value="Genomic_DNA"/>
</dbReference>
<evidence type="ECO:0000313" key="2">
    <source>
        <dbReference type="EMBL" id="CAD7455968.1"/>
    </source>
</evidence>
<reference evidence="2" key="1">
    <citation type="submission" date="2020-11" db="EMBL/GenBank/DDBJ databases">
        <authorList>
            <person name="Tran Van P."/>
        </authorList>
    </citation>
    <scope>NUCLEOTIDE SEQUENCE</scope>
</reference>
<name>A0A7R9FNT4_9NEOP</name>
<organism evidence="2">
    <name type="scientific">Timema tahoe</name>
    <dbReference type="NCBI Taxonomy" id="61484"/>
    <lineage>
        <taxon>Eukaryota</taxon>
        <taxon>Metazoa</taxon>
        <taxon>Ecdysozoa</taxon>
        <taxon>Arthropoda</taxon>
        <taxon>Hexapoda</taxon>
        <taxon>Insecta</taxon>
        <taxon>Pterygota</taxon>
        <taxon>Neoptera</taxon>
        <taxon>Polyneoptera</taxon>
        <taxon>Phasmatodea</taxon>
        <taxon>Timematodea</taxon>
        <taxon>Timematoidea</taxon>
        <taxon>Timematidae</taxon>
        <taxon>Timema</taxon>
    </lineage>
</organism>
<feature type="region of interest" description="Disordered" evidence="1">
    <location>
        <begin position="76"/>
        <end position="96"/>
    </location>
</feature>
<evidence type="ECO:0000256" key="1">
    <source>
        <dbReference type="SAM" id="MobiDB-lite"/>
    </source>
</evidence>
<protein>
    <submittedName>
        <fullName evidence="2">Uncharacterized protein</fullName>
    </submittedName>
</protein>
<dbReference type="AlphaFoldDB" id="A0A7R9FNT4"/>